<sequence>MLKMILWFLGLTFFAVTIEGQFHSNNTSYCGNCVAGLDRNDGMFYTIPLADTTYSLDCITEYISTNEAGAATATMTNFAILSSFDNFILSKFVPSLGSRALTVPVSIFPSYGTATVNVNPLYYGTISTIAGTTSCVGVAASPLGTVSPLRLYPTDSAAQEAATTSLLEMAYFSPLPTSCSIDFSGEPYYQVPVQWLTSSITLDASDVTGSSYYFQTPIPTTSVEQKSVAPAPTSSTLSSPSSSTLSEEPSVYYQTPVTSVGQPQHPVDPTRNSRQYIQTPITAPSPIFQSAANERQGSPSTSDLPSVSTPIPGKSVGSPSEANVDGIPTQAPVLPAAFTVGSSTIQINSESAYIISSRTLTAGGVVTIGSTTISLATDGSQVVINSKTETISQPSSEAGIGGATTSVVNGPQPTSNRIATGSDGTQITANVNGPQSTSSSIAAGSGTNQALANNSNSIGLAGQHLAFVAIGILVSMVCA</sequence>
<dbReference type="Proteomes" id="UP000664169">
    <property type="component" value="Unassembled WGS sequence"/>
</dbReference>
<gene>
    <name evidence="3" type="ORF">GOMPHAMPRED_001728</name>
</gene>
<evidence type="ECO:0000313" key="3">
    <source>
        <dbReference type="EMBL" id="CAF9919278.1"/>
    </source>
</evidence>
<proteinExistence type="predicted"/>
<dbReference type="OrthoDB" id="3642826at2759"/>
<feature type="chain" id="PRO_5034704248" evidence="2">
    <location>
        <begin position="21"/>
        <end position="479"/>
    </location>
</feature>
<name>A0A8H3F7R1_9LECA</name>
<dbReference type="AlphaFoldDB" id="A0A8H3F7R1"/>
<evidence type="ECO:0000256" key="1">
    <source>
        <dbReference type="SAM" id="MobiDB-lite"/>
    </source>
</evidence>
<keyword evidence="2" id="KW-0732">Signal</keyword>
<feature type="signal peptide" evidence="2">
    <location>
        <begin position="1"/>
        <end position="20"/>
    </location>
</feature>
<evidence type="ECO:0000256" key="2">
    <source>
        <dbReference type="SAM" id="SignalP"/>
    </source>
</evidence>
<feature type="region of interest" description="Disordered" evidence="1">
    <location>
        <begin position="291"/>
        <end position="324"/>
    </location>
</feature>
<reference evidence="3" key="1">
    <citation type="submission" date="2021-03" db="EMBL/GenBank/DDBJ databases">
        <authorList>
            <person name="Tagirdzhanova G."/>
        </authorList>
    </citation>
    <scope>NUCLEOTIDE SEQUENCE</scope>
</reference>
<comment type="caution">
    <text evidence="3">The sequence shown here is derived from an EMBL/GenBank/DDBJ whole genome shotgun (WGS) entry which is preliminary data.</text>
</comment>
<accession>A0A8H3F7R1</accession>
<feature type="region of interest" description="Disordered" evidence="1">
    <location>
        <begin position="223"/>
        <end position="251"/>
    </location>
</feature>
<organism evidence="3 4">
    <name type="scientific">Gomphillus americanus</name>
    <dbReference type="NCBI Taxonomy" id="1940652"/>
    <lineage>
        <taxon>Eukaryota</taxon>
        <taxon>Fungi</taxon>
        <taxon>Dikarya</taxon>
        <taxon>Ascomycota</taxon>
        <taxon>Pezizomycotina</taxon>
        <taxon>Lecanoromycetes</taxon>
        <taxon>OSLEUM clade</taxon>
        <taxon>Ostropomycetidae</taxon>
        <taxon>Ostropales</taxon>
        <taxon>Graphidaceae</taxon>
        <taxon>Gomphilloideae</taxon>
        <taxon>Gomphillus</taxon>
    </lineage>
</organism>
<keyword evidence="4" id="KW-1185">Reference proteome</keyword>
<protein>
    <submittedName>
        <fullName evidence="3">Uncharacterized protein</fullName>
    </submittedName>
</protein>
<feature type="compositionally biased region" description="Low complexity" evidence="1">
    <location>
        <begin position="227"/>
        <end position="251"/>
    </location>
</feature>
<feature type="compositionally biased region" description="Polar residues" evidence="1">
    <location>
        <begin position="291"/>
        <end position="309"/>
    </location>
</feature>
<dbReference type="EMBL" id="CAJPDQ010000014">
    <property type="protein sequence ID" value="CAF9919278.1"/>
    <property type="molecule type" value="Genomic_DNA"/>
</dbReference>
<evidence type="ECO:0000313" key="4">
    <source>
        <dbReference type="Proteomes" id="UP000664169"/>
    </source>
</evidence>